<sequence>MSELPFAATTPISVGRVGLRARDAKALADFYSAVVGLEQMEADGETITLGAKGRPLLVIEGDKAAKPDDPRSAGLFHTAFLLPSRADLGRWIDFAAERQIPVTGASDHLVSEALYLNDPEGNGIEIYADRPKSQWQWDGNSVAMATQRMDVAGVRGAVPAGDAGWRGAPDNTIVGHVHLRVGDPRAAEAWWQTTLGFDTVAKYGAQAVFLSTGGYHHHIGANSWQSAGAGKRDDGRTGLAWVELQSSSGQAGRYEDPWGTVISMAPKQPG</sequence>
<dbReference type="PROSITE" id="PS51819">
    <property type="entry name" value="VOC"/>
    <property type="match status" value="2"/>
</dbReference>
<dbReference type="Pfam" id="PF00903">
    <property type="entry name" value="Glyoxalase"/>
    <property type="match status" value="2"/>
</dbReference>
<dbReference type="RefSeq" id="WP_367725419.1">
    <property type="nucleotide sequence ID" value="NZ_JBFOCI010000007.1"/>
</dbReference>
<dbReference type="EMBL" id="JBFOCI010000007">
    <property type="protein sequence ID" value="MEW9808194.1"/>
    <property type="molecule type" value="Genomic_DNA"/>
</dbReference>
<dbReference type="InterPro" id="IPR004360">
    <property type="entry name" value="Glyas_Fos-R_dOase_dom"/>
</dbReference>
<evidence type="ECO:0000313" key="2">
    <source>
        <dbReference type="EMBL" id="MEW9808194.1"/>
    </source>
</evidence>
<proteinExistence type="predicted"/>
<dbReference type="PANTHER" id="PTHR43279">
    <property type="entry name" value="CATECHOL-2,3-DIOXYGENASE"/>
    <property type="match status" value="1"/>
</dbReference>
<dbReference type="InterPro" id="IPR037523">
    <property type="entry name" value="VOC_core"/>
</dbReference>
<dbReference type="Gene3D" id="3.10.180.10">
    <property type="entry name" value="2,3-Dihydroxybiphenyl 1,2-Dioxygenase, domain 1"/>
    <property type="match status" value="2"/>
</dbReference>
<feature type="domain" description="VOC" evidence="1">
    <location>
        <begin position="173"/>
        <end position="270"/>
    </location>
</feature>
<organism evidence="2 3">
    <name type="scientific">Mesorhizobium marinum</name>
    <dbReference type="NCBI Taxonomy" id="3228790"/>
    <lineage>
        <taxon>Bacteria</taxon>
        <taxon>Pseudomonadati</taxon>
        <taxon>Pseudomonadota</taxon>
        <taxon>Alphaproteobacteria</taxon>
        <taxon>Hyphomicrobiales</taxon>
        <taxon>Phyllobacteriaceae</taxon>
        <taxon>Mesorhizobium</taxon>
    </lineage>
</organism>
<gene>
    <name evidence="2" type="ORF">ABUE31_19575</name>
</gene>
<keyword evidence="3" id="KW-1185">Reference proteome</keyword>
<feature type="domain" description="VOC" evidence="1">
    <location>
        <begin position="13"/>
        <end position="129"/>
    </location>
</feature>
<protein>
    <submittedName>
        <fullName evidence="2">VOC family protein</fullName>
    </submittedName>
</protein>
<dbReference type="Proteomes" id="UP001556196">
    <property type="component" value="Unassembled WGS sequence"/>
</dbReference>
<dbReference type="SUPFAM" id="SSF54593">
    <property type="entry name" value="Glyoxalase/Bleomycin resistance protein/Dihydroxybiphenyl dioxygenase"/>
    <property type="match status" value="2"/>
</dbReference>
<evidence type="ECO:0000259" key="1">
    <source>
        <dbReference type="PROSITE" id="PS51819"/>
    </source>
</evidence>
<dbReference type="PANTHER" id="PTHR43279:SF1">
    <property type="entry name" value="CATECHOL-2,3-DIOXYGENASE"/>
    <property type="match status" value="1"/>
</dbReference>
<reference evidence="2 3" key="1">
    <citation type="submission" date="2024-06" db="EMBL/GenBank/DDBJ databases">
        <authorList>
            <person name="Tuo L."/>
        </authorList>
    </citation>
    <scope>NUCLEOTIDE SEQUENCE [LARGE SCALE GENOMIC DNA]</scope>
    <source>
        <strain evidence="2 3">ZMM04-5</strain>
    </source>
</reference>
<evidence type="ECO:0000313" key="3">
    <source>
        <dbReference type="Proteomes" id="UP001556196"/>
    </source>
</evidence>
<name>A0ABV3R4D3_9HYPH</name>
<accession>A0ABV3R4D3</accession>
<dbReference type="InterPro" id="IPR029068">
    <property type="entry name" value="Glyas_Bleomycin-R_OHBP_Dase"/>
</dbReference>
<comment type="caution">
    <text evidence="2">The sequence shown here is derived from an EMBL/GenBank/DDBJ whole genome shotgun (WGS) entry which is preliminary data.</text>
</comment>